<keyword evidence="2" id="KW-1185">Reference proteome</keyword>
<evidence type="ECO:0000313" key="2">
    <source>
        <dbReference type="Proteomes" id="UP001148662"/>
    </source>
</evidence>
<proteinExistence type="predicted"/>
<name>A0ACC1T959_9APHY</name>
<comment type="caution">
    <text evidence="1">The sequence shown here is derived from an EMBL/GenBank/DDBJ whole genome shotgun (WGS) entry which is preliminary data.</text>
</comment>
<organism evidence="1 2">
    <name type="scientific">Phlebia brevispora</name>
    <dbReference type="NCBI Taxonomy" id="194682"/>
    <lineage>
        <taxon>Eukaryota</taxon>
        <taxon>Fungi</taxon>
        <taxon>Dikarya</taxon>
        <taxon>Basidiomycota</taxon>
        <taxon>Agaricomycotina</taxon>
        <taxon>Agaricomycetes</taxon>
        <taxon>Polyporales</taxon>
        <taxon>Meruliaceae</taxon>
        <taxon>Phlebia</taxon>
    </lineage>
</organism>
<dbReference type="EMBL" id="JANHOG010000314">
    <property type="protein sequence ID" value="KAJ3555616.1"/>
    <property type="molecule type" value="Genomic_DNA"/>
</dbReference>
<evidence type="ECO:0000313" key="1">
    <source>
        <dbReference type="EMBL" id="KAJ3555616.1"/>
    </source>
</evidence>
<gene>
    <name evidence="1" type="ORF">NM688_g2474</name>
</gene>
<sequence>MTRSPLVGKPAPALSLPDANGETYDLTPESAGVPIALFFYPKSGSYGCTREACDFRDAWLVGREIFKTSKALVVGVSADPVEKQKEFVDRQKLTYPVLSDSKGEARKTYHVGKGLLGLVDARVTFIIDKEGVVRDVLDSTMNYGAHVKFVNKWLERLEEEERRANAPPPREPGLITEPGLATDEADESPTPHSRVEPISPVSPGVAQERREPFNGAAPVQA</sequence>
<protein>
    <submittedName>
        <fullName evidence="1">Uncharacterized protein</fullName>
    </submittedName>
</protein>
<accession>A0ACC1T959</accession>
<reference evidence="1" key="1">
    <citation type="submission" date="2022-07" db="EMBL/GenBank/DDBJ databases">
        <title>Genome Sequence of Phlebia brevispora.</title>
        <authorList>
            <person name="Buettner E."/>
        </authorList>
    </citation>
    <scope>NUCLEOTIDE SEQUENCE</scope>
    <source>
        <strain evidence="1">MPL23</strain>
    </source>
</reference>
<dbReference type="Proteomes" id="UP001148662">
    <property type="component" value="Unassembled WGS sequence"/>
</dbReference>